<keyword evidence="2" id="KW-1185">Reference proteome</keyword>
<organism evidence="1 2">
    <name type="scientific">Chryseobacterium edaphi</name>
    <dbReference type="NCBI Taxonomy" id="2976532"/>
    <lineage>
        <taxon>Bacteria</taxon>
        <taxon>Pseudomonadati</taxon>
        <taxon>Bacteroidota</taxon>
        <taxon>Flavobacteriia</taxon>
        <taxon>Flavobacteriales</taxon>
        <taxon>Weeksellaceae</taxon>
        <taxon>Chryseobacterium group</taxon>
        <taxon>Chryseobacterium</taxon>
    </lineage>
</organism>
<proteinExistence type="predicted"/>
<dbReference type="Proteomes" id="UP001208649">
    <property type="component" value="Unassembled WGS sequence"/>
</dbReference>
<evidence type="ECO:0000313" key="1">
    <source>
        <dbReference type="EMBL" id="MCU7618711.1"/>
    </source>
</evidence>
<dbReference type="Pfam" id="PF08889">
    <property type="entry name" value="WbqC"/>
    <property type="match status" value="1"/>
</dbReference>
<accession>A0ABT2W918</accession>
<reference evidence="2" key="1">
    <citation type="submission" date="2023-07" db="EMBL/GenBank/DDBJ databases">
        <title>Chryseobacterium sp. strain PBS4-4 Genome sequencing and assembly.</title>
        <authorList>
            <person name="Jung Y."/>
        </authorList>
    </citation>
    <scope>NUCLEOTIDE SEQUENCE [LARGE SCALE GENOMIC DNA]</scope>
    <source>
        <strain evidence="2">PBS4-4</strain>
    </source>
</reference>
<dbReference type="EMBL" id="JAOTEM010000004">
    <property type="protein sequence ID" value="MCU7618711.1"/>
    <property type="molecule type" value="Genomic_DNA"/>
</dbReference>
<comment type="caution">
    <text evidence="1">The sequence shown here is derived from an EMBL/GenBank/DDBJ whole genome shotgun (WGS) entry which is preliminary data.</text>
</comment>
<evidence type="ECO:0000313" key="2">
    <source>
        <dbReference type="Proteomes" id="UP001208649"/>
    </source>
</evidence>
<protein>
    <submittedName>
        <fullName evidence="1">WbqC family protein</fullName>
    </submittedName>
</protein>
<sequence>MKVAVMQPYFFPYSGYFSLIHSVEHFMFFDDVQYIKKSWMSRNRLLNIEKEEPYFIRPTLIKPDYKALFTTVKLDNADNWKVKLIEQLNGYKNKAPFFTPIKIIIEEILELQYDHLTEFNINSTITISKALGLTTKFDKYTDHNFWFEEKPGEGDWGRIVAKEIGATHYINSSGGESFIFPEKFTEIDMKLGFIQPKLQVYSQLTSSFLPGLSIIDVLLFNGIEETARMIANYEIKWKN</sequence>
<dbReference type="RefSeq" id="WP_263004217.1">
    <property type="nucleotide sequence ID" value="NZ_JAOTEM010000004.1"/>
</dbReference>
<dbReference type="InterPro" id="IPR014985">
    <property type="entry name" value="WbqC"/>
</dbReference>
<name>A0ABT2W918_9FLAO</name>
<gene>
    <name evidence="1" type="ORF">NZ698_16060</name>
</gene>